<dbReference type="OrthoDB" id="9762778at2"/>
<dbReference type="AlphaFoldDB" id="A0A2T0B186"/>
<dbReference type="InterPro" id="IPR003439">
    <property type="entry name" value="ABC_transporter-like_ATP-bd"/>
</dbReference>
<comment type="caution">
    <text evidence="12">The sequence shown here is derived from an EMBL/GenBank/DDBJ whole genome shotgun (WGS) entry which is preliminary data.</text>
</comment>
<dbReference type="CDD" id="cd18548">
    <property type="entry name" value="ABC_6TM_Tm287_like"/>
    <property type="match status" value="1"/>
</dbReference>
<dbReference type="PANTHER" id="PTHR43394:SF1">
    <property type="entry name" value="ATP-BINDING CASSETTE SUB-FAMILY B MEMBER 10, MITOCHONDRIAL"/>
    <property type="match status" value="1"/>
</dbReference>
<keyword evidence="2" id="KW-0813">Transport</keyword>
<reference evidence="12 13" key="1">
    <citation type="submission" date="2018-03" db="EMBL/GenBank/DDBJ databases">
        <title>Genome sequence of Clostridium liquoris DSM 100320.</title>
        <authorList>
            <person name="Poehlein A."/>
            <person name="Daniel R."/>
        </authorList>
    </citation>
    <scope>NUCLEOTIDE SEQUENCE [LARGE SCALE GENOMIC DNA]</scope>
    <source>
        <strain evidence="12 13">DSM 100320</strain>
    </source>
</reference>
<dbReference type="FunFam" id="3.40.50.300:FF:000221">
    <property type="entry name" value="Multidrug ABC transporter ATP-binding protein"/>
    <property type="match status" value="1"/>
</dbReference>
<evidence type="ECO:0000256" key="2">
    <source>
        <dbReference type="ARBA" id="ARBA00022448"/>
    </source>
</evidence>
<dbReference type="SUPFAM" id="SSF52540">
    <property type="entry name" value="P-loop containing nucleoside triphosphate hydrolases"/>
    <property type="match status" value="1"/>
</dbReference>
<dbReference type="PROSITE" id="PS00211">
    <property type="entry name" value="ABC_TRANSPORTER_1"/>
    <property type="match status" value="1"/>
</dbReference>
<dbReference type="GO" id="GO:0005524">
    <property type="term" value="F:ATP binding"/>
    <property type="evidence" value="ECO:0007669"/>
    <property type="project" value="UniProtKB-KW"/>
</dbReference>
<dbReference type="PROSITE" id="PS50893">
    <property type="entry name" value="ABC_TRANSPORTER_2"/>
    <property type="match status" value="1"/>
</dbReference>
<feature type="transmembrane region" description="Helical" evidence="9">
    <location>
        <begin position="15"/>
        <end position="32"/>
    </location>
</feature>
<protein>
    <submittedName>
        <fullName evidence="12">Putative multidrug export ATP-binding/permease protein</fullName>
        <ecNumber evidence="12">3.6.3.-</ecNumber>
    </submittedName>
</protein>
<evidence type="ECO:0000256" key="3">
    <source>
        <dbReference type="ARBA" id="ARBA00022475"/>
    </source>
</evidence>
<accession>A0A2T0B186</accession>
<keyword evidence="13" id="KW-1185">Reference proteome</keyword>
<dbReference type="Pfam" id="PF00664">
    <property type="entry name" value="ABC_membrane"/>
    <property type="match status" value="1"/>
</dbReference>
<evidence type="ECO:0000313" key="12">
    <source>
        <dbReference type="EMBL" id="PRR77406.1"/>
    </source>
</evidence>
<dbReference type="PROSITE" id="PS50929">
    <property type="entry name" value="ABC_TM1F"/>
    <property type="match status" value="1"/>
</dbReference>
<proteinExistence type="predicted"/>
<feature type="transmembrane region" description="Helical" evidence="9">
    <location>
        <begin position="154"/>
        <end position="173"/>
    </location>
</feature>
<keyword evidence="5" id="KW-0547">Nucleotide-binding</keyword>
<dbReference type="Pfam" id="PF00005">
    <property type="entry name" value="ABC_tran"/>
    <property type="match status" value="1"/>
</dbReference>
<dbReference type="GO" id="GO:0016887">
    <property type="term" value="F:ATP hydrolysis activity"/>
    <property type="evidence" value="ECO:0007669"/>
    <property type="project" value="InterPro"/>
</dbReference>
<feature type="transmembrane region" description="Helical" evidence="9">
    <location>
        <begin position="272"/>
        <end position="296"/>
    </location>
</feature>
<evidence type="ECO:0000313" key="13">
    <source>
        <dbReference type="Proteomes" id="UP000239706"/>
    </source>
</evidence>
<dbReference type="InterPro" id="IPR017871">
    <property type="entry name" value="ABC_transporter-like_CS"/>
</dbReference>
<dbReference type="InterPro" id="IPR039421">
    <property type="entry name" value="Type_1_exporter"/>
</dbReference>
<evidence type="ECO:0000256" key="8">
    <source>
        <dbReference type="ARBA" id="ARBA00023136"/>
    </source>
</evidence>
<evidence type="ECO:0000256" key="6">
    <source>
        <dbReference type="ARBA" id="ARBA00022840"/>
    </source>
</evidence>
<dbReference type="InterPro" id="IPR036640">
    <property type="entry name" value="ABC1_TM_sf"/>
</dbReference>
<dbReference type="RefSeq" id="WP_106064369.1">
    <property type="nucleotide sequence ID" value="NZ_PVXO01000064.1"/>
</dbReference>
<evidence type="ECO:0000256" key="4">
    <source>
        <dbReference type="ARBA" id="ARBA00022692"/>
    </source>
</evidence>
<evidence type="ECO:0000256" key="9">
    <source>
        <dbReference type="SAM" id="Phobius"/>
    </source>
</evidence>
<keyword evidence="6 12" id="KW-0067">ATP-binding</keyword>
<feature type="domain" description="ABC transporter" evidence="10">
    <location>
        <begin position="332"/>
        <end position="567"/>
    </location>
</feature>
<dbReference type="Gene3D" id="3.40.50.300">
    <property type="entry name" value="P-loop containing nucleotide triphosphate hydrolases"/>
    <property type="match status" value="1"/>
</dbReference>
<dbReference type="SMART" id="SM00382">
    <property type="entry name" value="AAA"/>
    <property type="match status" value="1"/>
</dbReference>
<name>A0A2T0B186_9CLOT</name>
<dbReference type="GO" id="GO:0005886">
    <property type="term" value="C:plasma membrane"/>
    <property type="evidence" value="ECO:0007669"/>
    <property type="project" value="UniProtKB-SubCell"/>
</dbReference>
<organism evidence="12 13">
    <name type="scientific">Clostridium liquoris</name>
    <dbReference type="NCBI Taxonomy" id="1289519"/>
    <lineage>
        <taxon>Bacteria</taxon>
        <taxon>Bacillati</taxon>
        <taxon>Bacillota</taxon>
        <taxon>Clostridia</taxon>
        <taxon>Eubacteriales</taxon>
        <taxon>Clostridiaceae</taxon>
        <taxon>Clostridium</taxon>
    </lineage>
</organism>
<feature type="transmembrane region" description="Helical" evidence="9">
    <location>
        <begin position="128"/>
        <end position="148"/>
    </location>
</feature>
<dbReference type="EMBL" id="PVXO01000064">
    <property type="protein sequence ID" value="PRR77406.1"/>
    <property type="molecule type" value="Genomic_DNA"/>
</dbReference>
<dbReference type="Gene3D" id="1.20.1560.10">
    <property type="entry name" value="ABC transporter type 1, transmembrane domain"/>
    <property type="match status" value="1"/>
</dbReference>
<dbReference type="GO" id="GO:0015421">
    <property type="term" value="F:ABC-type oligopeptide transporter activity"/>
    <property type="evidence" value="ECO:0007669"/>
    <property type="project" value="TreeGrafter"/>
</dbReference>
<keyword evidence="4 9" id="KW-0812">Transmembrane</keyword>
<keyword evidence="12" id="KW-0378">Hydrolase</keyword>
<keyword evidence="7 9" id="KW-1133">Transmembrane helix</keyword>
<sequence>MLRLLRFLKPYKKEVAAIVFFTFLQTLSILYIPTLTAEIVNNGVTKGDIHYIFKAGLFMLLVSAIAGVTAILCSWLSANMASGFARDIREAMFEKAQAFSMNDLNKISTDSMITRTTSDVTLIGQMTVMFMQMLLPAPIMSIAGLWLAFSTDKVISLIILATMIIFLLIAFFLGKKIIPLYKLVQVKMDNINSILREIVTGVRVIRAFNREKYEKGRIDAAASDYADNAIKINKMIAVLLPVVMFIINMGVICILWIGAKRAAAGDMQIGDIMAMIEYCFLILIFLIMGIMMFMYIPRAQACADRINEVLSITPEILDGEVKNQEIKEKAHVEFRNVTFQYQNAEEPVLDNLNFQSKSGEVTAIIGGTGSGKSTVANLIPRFFEIQSGSILVDGIDIRNLPQKELRDKIGFVPQKAFLFSGTIAENIRYGKKDATQEEIEHAAQIAQAHDFIMNMKHGYDSYVAQGGNNLSGGQKQRLAIARALIRKPEIYIFDDSFSALDFKTDAMLRRALKGEIGGSTMIIVAQRITSIMDADRIIVLDDGKIVGSGTHGQLMKSCEVYGQIAASQLSEAELA</sequence>
<dbReference type="InterPro" id="IPR027417">
    <property type="entry name" value="P-loop_NTPase"/>
</dbReference>
<dbReference type="EC" id="3.6.3.-" evidence="12"/>
<evidence type="ECO:0000256" key="1">
    <source>
        <dbReference type="ARBA" id="ARBA00004651"/>
    </source>
</evidence>
<keyword evidence="3" id="KW-1003">Cell membrane</keyword>
<feature type="transmembrane region" description="Helical" evidence="9">
    <location>
        <begin position="52"/>
        <end position="76"/>
    </location>
</feature>
<dbReference type="Proteomes" id="UP000239706">
    <property type="component" value="Unassembled WGS sequence"/>
</dbReference>
<dbReference type="InterPro" id="IPR011527">
    <property type="entry name" value="ABC1_TM_dom"/>
</dbReference>
<evidence type="ECO:0000259" key="11">
    <source>
        <dbReference type="PROSITE" id="PS50929"/>
    </source>
</evidence>
<evidence type="ECO:0000256" key="7">
    <source>
        <dbReference type="ARBA" id="ARBA00022989"/>
    </source>
</evidence>
<feature type="transmembrane region" description="Helical" evidence="9">
    <location>
        <begin position="236"/>
        <end position="257"/>
    </location>
</feature>
<gene>
    <name evidence="12" type="ORF">CLLI_23190</name>
</gene>
<evidence type="ECO:0000259" key="10">
    <source>
        <dbReference type="PROSITE" id="PS50893"/>
    </source>
</evidence>
<comment type="subcellular location">
    <subcellularLocation>
        <location evidence="1">Cell membrane</location>
        <topology evidence="1">Multi-pass membrane protein</topology>
    </subcellularLocation>
</comment>
<feature type="domain" description="ABC transmembrane type-1" evidence="11">
    <location>
        <begin position="16"/>
        <end position="298"/>
    </location>
</feature>
<keyword evidence="8 9" id="KW-0472">Membrane</keyword>
<evidence type="ECO:0000256" key="5">
    <source>
        <dbReference type="ARBA" id="ARBA00022741"/>
    </source>
</evidence>
<dbReference type="SUPFAM" id="SSF90123">
    <property type="entry name" value="ABC transporter transmembrane region"/>
    <property type="match status" value="1"/>
</dbReference>
<dbReference type="PANTHER" id="PTHR43394">
    <property type="entry name" value="ATP-DEPENDENT PERMEASE MDL1, MITOCHONDRIAL"/>
    <property type="match status" value="1"/>
</dbReference>
<dbReference type="InterPro" id="IPR003593">
    <property type="entry name" value="AAA+_ATPase"/>
</dbReference>